<dbReference type="SUPFAM" id="SSF52540">
    <property type="entry name" value="P-loop containing nucleoside triphosphate hydrolases"/>
    <property type="match status" value="1"/>
</dbReference>
<reference evidence="7" key="1">
    <citation type="journal article" date="2019" name="Int. J. Syst. Evol. Microbiol.">
        <title>The Global Catalogue of Microorganisms (GCM) 10K type strain sequencing project: providing services to taxonomists for standard genome sequencing and annotation.</title>
        <authorList>
            <consortium name="The Broad Institute Genomics Platform"/>
            <consortium name="The Broad Institute Genome Sequencing Center for Infectious Disease"/>
            <person name="Wu L."/>
            <person name="Ma J."/>
        </authorList>
    </citation>
    <scope>NUCLEOTIDE SEQUENCE [LARGE SCALE GENOMIC DNA]</scope>
    <source>
        <strain evidence="7">CGMCC 1.12923</strain>
    </source>
</reference>
<sequence length="228" mass="25152">MSSSSQAIVVCRQVSKRYRKGEIPVDALKRVDLTLNPGQLIAASGPSGSGKSTLLNLIGLLDQPSTGTIELFGQRSEVLKRKERQALRRKYLGFIFQNFNLLPVLNAVENVELSLYGHPLSKDQIRNQALAMLQQVGLLNRAYHYPKELSGGQQQRVGIARALVHKPKLVMADEPTANLDTGSATEIISLMRNLSHEIGTTFLVSTHDPRLIKNMDREVTLTDGVLLS</sequence>
<evidence type="ECO:0000313" key="7">
    <source>
        <dbReference type="Proteomes" id="UP000614272"/>
    </source>
</evidence>
<dbReference type="InterPro" id="IPR017911">
    <property type="entry name" value="MacB-like_ATP-bd"/>
</dbReference>
<keyword evidence="2" id="KW-0813">Transport</keyword>
<protein>
    <submittedName>
        <fullName evidence="6">ABC transporter ATP-binding protein</fullName>
    </submittedName>
</protein>
<dbReference type="InterPro" id="IPR017871">
    <property type="entry name" value="ABC_transporter-like_CS"/>
</dbReference>
<dbReference type="PROSITE" id="PS00211">
    <property type="entry name" value="ABC_TRANSPORTER_1"/>
    <property type="match status" value="1"/>
</dbReference>
<comment type="similarity">
    <text evidence="1">Belongs to the ABC transporter superfamily.</text>
</comment>
<proteinExistence type="inferred from homology"/>
<dbReference type="PANTHER" id="PTHR24220:SF689">
    <property type="entry name" value="LIPOPROTEIN-RELEASING SYSTEM ATP-BINDING PROTEIN LOLD"/>
    <property type="match status" value="1"/>
</dbReference>
<dbReference type="Proteomes" id="UP000614272">
    <property type="component" value="Unassembled WGS sequence"/>
</dbReference>
<keyword evidence="7" id="KW-1185">Reference proteome</keyword>
<dbReference type="PANTHER" id="PTHR24220">
    <property type="entry name" value="IMPORT ATP-BINDING PROTEIN"/>
    <property type="match status" value="1"/>
</dbReference>
<dbReference type="Gene3D" id="3.40.50.300">
    <property type="entry name" value="P-loop containing nucleotide triphosphate hydrolases"/>
    <property type="match status" value="1"/>
</dbReference>
<dbReference type="EMBL" id="BMGJ01000014">
    <property type="protein sequence ID" value="GGD73239.1"/>
    <property type="molecule type" value="Genomic_DNA"/>
</dbReference>
<gene>
    <name evidence="6" type="ORF">GCM10011357_30380</name>
</gene>
<dbReference type="CDD" id="cd03255">
    <property type="entry name" value="ABC_MJ0796_LolCDE_FtsE"/>
    <property type="match status" value="1"/>
</dbReference>
<evidence type="ECO:0000313" key="6">
    <source>
        <dbReference type="EMBL" id="GGD73239.1"/>
    </source>
</evidence>
<evidence type="ECO:0000256" key="4">
    <source>
        <dbReference type="ARBA" id="ARBA00022840"/>
    </source>
</evidence>
<dbReference type="InterPro" id="IPR003439">
    <property type="entry name" value="ABC_transporter-like_ATP-bd"/>
</dbReference>
<evidence type="ECO:0000256" key="3">
    <source>
        <dbReference type="ARBA" id="ARBA00022741"/>
    </source>
</evidence>
<organism evidence="6 7">
    <name type="scientific">Lacimicrobium alkaliphilum</name>
    <dbReference type="NCBI Taxonomy" id="1526571"/>
    <lineage>
        <taxon>Bacteria</taxon>
        <taxon>Pseudomonadati</taxon>
        <taxon>Pseudomonadota</taxon>
        <taxon>Gammaproteobacteria</taxon>
        <taxon>Alteromonadales</taxon>
        <taxon>Alteromonadaceae</taxon>
        <taxon>Lacimicrobium</taxon>
    </lineage>
</organism>
<keyword evidence="3" id="KW-0547">Nucleotide-binding</keyword>
<dbReference type="RefSeq" id="WP_099035742.1">
    <property type="nucleotide sequence ID" value="NZ_BMGJ01000014.1"/>
</dbReference>
<dbReference type="InterPro" id="IPR015854">
    <property type="entry name" value="ABC_transpr_LolD-like"/>
</dbReference>
<feature type="domain" description="ABC transporter" evidence="5">
    <location>
        <begin position="9"/>
        <end position="227"/>
    </location>
</feature>
<dbReference type="SMART" id="SM00382">
    <property type="entry name" value="AAA"/>
    <property type="match status" value="1"/>
</dbReference>
<dbReference type="PROSITE" id="PS50893">
    <property type="entry name" value="ABC_TRANSPORTER_2"/>
    <property type="match status" value="1"/>
</dbReference>
<dbReference type="InterPro" id="IPR003593">
    <property type="entry name" value="AAA+_ATPase"/>
</dbReference>
<comment type="caution">
    <text evidence="6">The sequence shown here is derived from an EMBL/GenBank/DDBJ whole genome shotgun (WGS) entry which is preliminary data.</text>
</comment>
<accession>A0ABQ1RMI3</accession>
<dbReference type="GO" id="GO:0005524">
    <property type="term" value="F:ATP binding"/>
    <property type="evidence" value="ECO:0007669"/>
    <property type="project" value="UniProtKB-KW"/>
</dbReference>
<dbReference type="InterPro" id="IPR027417">
    <property type="entry name" value="P-loop_NTPase"/>
</dbReference>
<evidence type="ECO:0000259" key="5">
    <source>
        <dbReference type="PROSITE" id="PS50893"/>
    </source>
</evidence>
<name>A0ABQ1RMI3_9ALTE</name>
<evidence type="ECO:0000256" key="2">
    <source>
        <dbReference type="ARBA" id="ARBA00022448"/>
    </source>
</evidence>
<keyword evidence="4 6" id="KW-0067">ATP-binding</keyword>
<dbReference type="Pfam" id="PF00005">
    <property type="entry name" value="ABC_tran"/>
    <property type="match status" value="1"/>
</dbReference>
<evidence type="ECO:0000256" key="1">
    <source>
        <dbReference type="ARBA" id="ARBA00005417"/>
    </source>
</evidence>